<feature type="domain" description="AMP-dependent synthetase/ligase" evidence="1">
    <location>
        <begin position="35"/>
        <end position="377"/>
    </location>
</feature>
<dbReference type="InterPro" id="IPR020845">
    <property type="entry name" value="AMP-binding_CS"/>
</dbReference>
<dbReference type="PANTHER" id="PTHR45527">
    <property type="entry name" value="NONRIBOSOMAL PEPTIDE SYNTHETASE"/>
    <property type="match status" value="1"/>
</dbReference>
<dbReference type="Gene3D" id="3.30.300.30">
    <property type="match status" value="1"/>
</dbReference>
<dbReference type="Gene3D" id="2.30.38.10">
    <property type="entry name" value="Luciferase, Domain 3"/>
    <property type="match status" value="1"/>
</dbReference>
<dbReference type="EMBL" id="JAVDSG010000001">
    <property type="protein sequence ID" value="MDR6594008.1"/>
    <property type="molecule type" value="Genomic_DNA"/>
</dbReference>
<dbReference type="InterPro" id="IPR045851">
    <property type="entry name" value="AMP-bd_C_sf"/>
</dbReference>
<gene>
    <name evidence="3" type="ORF">J2S66_002392</name>
</gene>
<dbReference type="PROSITE" id="PS00455">
    <property type="entry name" value="AMP_BINDING"/>
    <property type="match status" value="1"/>
</dbReference>
<dbReference type="PANTHER" id="PTHR45527:SF1">
    <property type="entry name" value="FATTY ACID SYNTHASE"/>
    <property type="match status" value="1"/>
</dbReference>
<dbReference type="NCBIfam" id="TIGR01733">
    <property type="entry name" value="AA-adenyl-dom"/>
    <property type="match status" value="1"/>
</dbReference>
<reference evidence="3 4" key="1">
    <citation type="submission" date="2023-07" db="EMBL/GenBank/DDBJ databases">
        <title>Sequencing the genomes of 1000 actinobacteria strains.</title>
        <authorList>
            <person name="Klenk H.-P."/>
        </authorList>
    </citation>
    <scope>NUCLEOTIDE SEQUENCE [LARGE SCALE GENOMIC DNA]</scope>
    <source>
        <strain evidence="3 4">DSM 43749</strain>
    </source>
</reference>
<dbReference type="SUPFAM" id="SSF56801">
    <property type="entry name" value="Acetyl-CoA synthetase-like"/>
    <property type="match status" value="1"/>
</dbReference>
<dbReference type="InterPro" id="IPR010071">
    <property type="entry name" value="AA_adenyl_dom"/>
</dbReference>
<dbReference type="Pfam" id="PF00501">
    <property type="entry name" value="AMP-binding"/>
    <property type="match status" value="1"/>
</dbReference>
<protein>
    <submittedName>
        <fullName evidence="3">Amino acid adenylation domain-containing protein</fullName>
    </submittedName>
</protein>
<dbReference type="Gene3D" id="3.40.50.980">
    <property type="match status" value="2"/>
</dbReference>
<comment type="caution">
    <text evidence="3">The sequence shown here is derived from an EMBL/GenBank/DDBJ whole genome shotgun (WGS) entry which is preliminary data.</text>
</comment>
<dbReference type="Proteomes" id="UP001268819">
    <property type="component" value="Unassembled WGS sequence"/>
</dbReference>
<name>A0ABU1PTM9_9PSEU</name>
<dbReference type="InterPro" id="IPR025110">
    <property type="entry name" value="AMP-bd_C"/>
</dbReference>
<evidence type="ECO:0000259" key="2">
    <source>
        <dbReference type="Pfam" id="PF13193"/>
    </source>
</evidence>
<evidence type="ECO:0000313" key="3">
    <source>
        <dbReference type="EMBL" id="MDR6594008.1"/>
    </source>
</evidence>
<dbReference type="InterPro" id="IPR000873">
    <property type="entry name" value="AMP-dep_synth/lig_dom"/>
</dbReference>
<dbReference type="RefSeq" id="WP_310306996.1">
    <property type="nucleotide sequence ID" value="NZ_BAAAXB010000001.1"/>
</dbReference>
<accession>A0ABU1PTM9</accession>
<dbReference type="CDD" id="cd12117">
    <property type="entry name" value="A_NRPS_Srf_like"/>
    <property type="match status" value="1"/>
</dbReference>
<keyword evidence="4" id="KW-1185">Reference proteome</keyword>
<evidence type="ECO:0000313" key="4">
    <source>
        <dbReference type="Proteomes" id="UP001268819"/>
    </source>
</evidence>
<proteinExistence type="predicted"/>
<feature type="domain" description="AMP-binding enzyme C-terminal" evidence="2">
    <location>
        <begin position="437"/>
        <end position="508"/>
    </location>
</feature>
<dbReference type="Pfam" id="PF13193">
    <property type="entry name" value="AMP-binding_C"/>
    <property type="match status" value="1"/>
</dbReference>
<sequence>MKRLVPSPAARTAHSLANAGTTVPYPDDSSVKDVFERQVARTPDALAVVHRDRRTTYRELNTAANRLAHRLARRGLRPGDVVGVCVARSPELVTALVAVLKCGAAYLPFDGSWPDERLRTLFDTARCGWLVTDRPDALAARFPHHELATVSTPDESVVDDPETGPGADDIAYVNFTSGSTGRPKGVPIRHRGVLRLVHGARYAVLDERTTTLHLAPISFDAATFEIWGALLNGGTCVLYPGGFVRLSELRRVVRAQAVTTVFLTTALFNALVDEDVDALGTVDTILTGGEAHSLPHVRRALAHYGPDRLVSVYGPTECTTFATYHPLRELDDDDPALPIGKPIQNTRAYVVRSGRLCDPGEVGELCLAGPGLSPGYLGAPAADGRFVDYEVDGVAERLYHTGDLVHLRADGVLVFRGRDDDQVKVNGHRVELGEVRHALGTHPGVRQAFVTTHTGGGGDRRLTAFVVTDDPTCTPAAVRAHLRRTLPDYMVPAVVEIREALPLSVHGKVDREALLASLGRSRATTP</sequence>
<organism evidence="3 4">
    <name type="scientific">Saccharothrix longispora</name>
    <dbReference type="NCBI Taxonomy" id="33920"/>
    <lineage>
        <taxon>Bacteria</taxon>
        <taxon>Bacillati</taxon>
        <taxon>Actinomycetota</taxon>
        <taxon>Actinomycetes</taxon>
        <taxon>Pseudonocardiales</taxon>
        <taxon>Pseudonocardiaceae</taxon>
        <taxon>Saccharothrix</taxon>
    </lineage>
</organism>
<evidence type="ECO:0000259" key="1">
    <source>
        <dbReference type="Pfam" id="PF00501"/>
    </source>
</evidence>